<evidence type="ECO:0000256" key="1">
    <source>
        <dbReference type="SAM" id="Phobius"/>
    </source>
</evidence>
<reference evidence="2" key="1">
    <citation type="submission" date="2016-01" db="EMBL/GenBank/DDBJ databases">
        <authorList>
            <person name="Peeters C."/>
        </authorList>
    </citation>
    <scope>NUCLEOTIDE SEQUENCE [LARGE SCALE GENOMIC DNA]</scope>
    <source>
        <strain evidence="2">LMG 22940</strain>
    </source>
</reference>
<name>A0A158L174_9BURK</name>
<sequence>MFAVLSAVAAAVLYLFYKTTPLKTALVVLAAVGAFCGFWIGFIAVAFMDHAKPWPVLAAMLGCGVLLPCLYHRAIKSKPIPD</sequence>
<gene>
    <name evidence="2" type="ORF">AWB68_08229</name>
</gene>
<accession>A0A158L174</accession>
<dbReference type="EMBL" id="FCON02000257">
    <property type="protein sequence ID" value="SAL86985.1"/>
    <property type="molecule type" value="Genomic_DNA"/>
</dbReference>
<keyword evidence="1" id="KW-0812">Transmembrane</keyword>
<dbReference type="AlphaFoldDB" id="A0A158L174"/>
<keyword evidence="3" id="KW-1185">Reference proteome</keyword>
<feature type="transmembrane region" description="Helical" evidence="1">
    <location>
        <begin position="54"/>
        <end position="71"/>
    </location>
</feature>
<evidence type="ECO:0000313" key="2">
    <source>
        <dbReference type="EMBL" id="SAL86985.1"/>
    </source>
</evidence>
<proteinExistence type="predicted"/>
<comment type="caution">
    <text evidence="2">The sequence shown here is derived from an EMBL/GenBank/DDBJ whole genome shotgun (WGS) entry which is preliminary data.</text>
</comment>
<keyword evidence="1" id="KW-0472">Membrane</keyword>
<protein>
    <submittedName>
        <fullName evidence="2">Uncharacterized protein</fullName>
    </submittedName>
</protein>
<organism evidence="2 3">
    <name type="scientific">Caballeronia choica</name>
    <dbReference type="NCBI Taxonomy" id="326476"/>
    <lineage>
        <taxon>Bacteria</taxon>
        <taxon>Pseudomonadati</taxon>
        <taxon>Pseudomonadota</taxon>
        <taxon>Betaproteobacteria</taxon>
        <taxon>Burkholderiales</taxon>
        <taxon>Burkholderiaceae</taxon>
        <taxon>Caballeronia</taxon>
    </lineage>
</organism>
<keyword evidence="1" id="KW-1133">Transmembrane helix</keyword>
<dbReference type="Proteomes" id="UP000054770">
    <property type="component" value="Unassembled WGS sequence"/>
</dbReference>
<feature type="transmembrane region" description="Helical" evidence="1">
    <location>
        <begin position="25"/>
        <end position="48"/>
    </location>
</feature>
<dbReference type="RefSeq" id="WP_087649979.1">
    <property type="nucleotide sequence ID" value="NZ_FCON02000257.1"/>
</dbReference>
<evidence type="ECO:0000313" key="3">
    <source>
        <dbReference type="Proteomes" id="UP000054770"/>
    </source>
</evidence>